<organism evidence="1">
    <name type="scientific">Menopon gallinae</name>
    <name type="common">poultry shaft louse</name>
    <dbReference type="NCBI Taxonomy" id="328185"/>
    <lineage>
        <taxon>Eukaryota</taxon>
        <taxon>Metazoa</taxon>
        <taxon>Ecdysozoa</taxon>
        <taxon>Arthropoda</taxon>
        <taxon>Hexapoda</taxon>
        <taxon>Insecta</taxon>
        <taxon>Pterygota</taxon>
        <taxon>Neoptera</taxon>
        <taxon>Paraneoptera</taxon>
        <taxon>Psocodea</taxon>
        <taxon>Troctomorpha</taxon>
        <taxon>Phthiraptera</taxon>
        <taxon>Amblycera</taxon>
        <taxon>Menoponidae</taxon>
        <taxon>Menopon</taxon>
    </lineage>
</organism>
<dbReference type="EMBL" id="JARGDH010000005">
    <property type="protein sequence ID" value="KAL0267128.1"/>
    <property type="molecule type" value="Genomic_DNA"/>
</dbReference>
<gene>
    <name evidence="1" type="ORF">PYX00_009483</name>
</gene>
<reference evidence="1" key="1">
    <citation type="journal article" date="2024" name="Gigascience">
        <title>Chromosome-level genome of the poultry shaft louse Menopon gallinae provides insight into the host-switching and adaptive evolution of parasitic lice.</title>
        <authorList>
            <person name="Xu Y."/>
            <person name="Ma L."/>
            <person name="Liu S."/>
            <person name="Liang Y."/>
            <person name="Liu Q."/>
            <person name="He Z."/>
            <person name="Tian L."/>
            <person name="Duan Y."/>
            <person name="Cai W."/>
            <person name="Li H."/>
            <person name="Song F."/>
        </authorList>
    </citation>
    <scope>NUCLEOTIDE SEQUENCE</scope>
    <source>
        <strain evidence="1">Cailab_2023a</strain>
    </source>
</reference>
<name>A0AAW2HB83_9NEOP</name>
<comment type="caution">
    <text evidence="1">The sequence shown here is derived from an EMBL/GenBank/DDBJ whole genome shotgun (WGS) entry which is preliminary data.</text>
</comment>
<sequence>MRNTKIKTIGYIDMKGEPVLKETLDSSVSIPIDLTHIGENISEIHPYIIFAVLCTVNDEPVVVAKIVKRFNSNSDDLETYQNQCLLLRSRLKYFDNINNLAKLHSWI</sequence>
<evidence type="ECO:0000313" key="1">
    <source>
        <dbReference type="EMBL" id="KAL0267128.1"/>
    </source>
</evidence>
<dbReference type="AlphaFoldDB" id="A0AAW2HB83"/>
<proteinExistence type="predicted"/>
<protein>
    <submittedName>
        <fullName evidence="1">Uncharacterized protein</fullName>
    </submittedName>
</protein>
<accession>A0AAW2HB83</accession>